<organism evidence="1">
    <name type="scientific">uncultured bacterium esnapd9</name>
    <dbReference type="NCBI Taxonomy" id="1366616"/>
    <lineage>
        <taxon>Bacteria</taxon>
        <taxon>environmental samples</taxon>
    </lineage>
</organism>
<accession>S5TUD3</accession>
<dbReference type="AlphaFoldDB" id="S5TUD3"/>
<sequence>MTGPFTTNLYGCGEREGNQIMKLPKTGTWLRMLASAQPNRAARRAGAPPSGWGALARSVSRFGLVYSGLYCATNPQIVSSLLGGGLGNQRAAAETWSKLCAMPTVRKWVAGRVFNTTVDDRFEGGDNRYAWVGQFCSLAAAAGITPVWAALDRRQTSYHTVRPWIQTAVRFSLAAQMFYYGAAKAVPLQFQTPLSRLVEPLGNFSPMDLLWAQTGHSKPYQILLGCAEIAGGLLLLSPRTATAGALLSSAELAQVLLLNLTFDVPVKLHTSHLLLLSLALLAPEAGRLTTFFLSDKEIHLPARPQLFGSTRANQIATAVQVVAGLGLLAVQLRSDWQLWKKMGGGQAKPPLYGIWQVDEFTVGGEHRPPLTDDEQRWRRVVFDLNNVMSVQRMDDSLESYITMPDRTRGSITLLKMTDPTWNATLTVQRQAGNQLTLEGNIDGDKLQLQLHRLDHEKFTLNDRGFHWVQENSSLR</sequence>
<protein>
    <recommendedName>
        <fullName evidence="2">DoxX family protein</fullName>
    </recommendedName>
</protein>
<evidence type="ECO:0000313" key="1">
    <source>
        <dbReference type="EMBL" id="AGS49561.1"/>
    </source>
</evidence>
<evidence type="ECO:0008006" key="2">
    <source>
        <dbReference type="Google" id="ProtNLM"/>
    </source>
</evidence>
<reference evidence="1" key="1">
    <citation type="journal article" date="2013" name="Proc. Natl. Acad. Sci. U.S.A.">
        <title>Mapping gene clusters within arrayed metagenomic libraries to expand the structural diversity of biomedically relevant natural products.</title>
        <authorList>
            <person name="Owen J.G."/>
            <person name="Reddy B.V."/>
            <person name="Ternei M.A."/>
            <person name="Charlop-Powers Z."/>
            <person name="Calle P.Y."/>
            <person name="Kim J.H."/>
            <person name="Brady S.F."/>
        </authorList>
    </citation>
    <scope>NUCLEOTIDE SEQUENCE</scope>
</reference>
<proteinExistence type="predicted"/>
<name>S5TUD3_9BACT</name>
<dbReference type="EMBL" id="KF264548">
    <property type="protein sequence ID" value="AGS49561.1"/>
    <property type="molecule type" value="Genomic_DNA"/>
</dbReference>